<dbReference type="PROSITE" id="PS50240">
    <property type="entry name" value="TRYPSIN_DOM"/>
    <property type="match status" value="1"/>
</dbReference>
<feature type="signal peptide" evidence="6">
    <location>
        <begin position="1"/>
        <end position="16"/>
    </location>
</feature>
<feature type="chain" id="PRO_5043417844" description="Peptidase S1 domain-containing protein" evidence="6">
    <location>
        <begin position="17"/>
        <end position="277"/>
    </location>
</feature>
<comment type="caution">
    <text evidence="8">The sequence shown here is derived from an EMBL/GenBank/DDBJ whole genome shotgun (WGS) entry which is preliminary data.</text>
</comment>
<dbReference type="AlphaFoldDB" id="A0AAV8XVV4"/>
<evidence type="ECO:0000256" key="4">
    <source>
        <dbReference type="ARBA" id="ARBA00022825"/>
    </source>
</evidence>
<evidence type="ECO:0000256" key="1">
    <source>
        <dbReference type="ARBA" id="ARBA00007664"/>
    </source>
</evidence>
<dbReference type="InterPro" id="IPR018114">
    <property type="entry name" value="TRYPSIN_HIS"/>
</dbReference>
<dbReference type="PRINTS" id="PR00722">
    <property type="entry name" value="CHYMOTRYPSIN"/>
</dbReference>
<keyword evidence="4" id="KW-0720">Serine protease</keyword>
<dbReference type="PANTHER" id="PTHR24276">
    <property type="entry name" value="POLYSERASE-RELATED"/>
    <property type="match status" value="1"/>
</dbReference>
<dbReference type="Gene3D" id="2.40.10.10">
    <property type="entry name" value="Trypsin-like serine proteases"/>
    <property type="match status" value="2"/>
</dbReference>
<dbReference type="InterPro" id="IPR043504">
    <property type="entry name" value="Peptidase_S1_PA_chymotrypsin"/>
</dbReference>
<dbReference type="FunFam" id="2.40.10.10:FF:000034">
    <property type="entry name" value="Eupolytin"/>
    <property type="match status" value="1"/>
</dbReference>
<dbReference type="PROSITE" id="PS00134">
    <property type="entry name" value="TRYPSIN_HIS"/>
    <property type="match status" value="1"/>
</dbReference>
<evidence type="ECO:0000256" key="3">
    <source>
        <dbReference type="ARBA" id="ARBA00022801"/>
    </source>
</evidence>
<dbReference type="Proteomes" id="UP001162162">
    <property type="component" value="Unassembled WGS sequence"/>
</dbReference>
<dbReference type="CDD" id="cd00190">
    <property type="entry name" value="Tryp_SPc"/>
    <property type="match status" value="1"/>
</dbReference>
<evidence type="ECO:0000256" key="6">
    <source>
        <dbReference type="SAM" id="SignalP"/>
    </source>
</evidence>
<feature type="domain" description="Peptidase S1" evidence="7">
    <location>
        <begin position="50"/>
        <end position="276"/>
    </location>
</feature>
<keyword evidence="5" id="KW-1015">Disulfide bond</keyword>
<dbReference type="InterPro" id="IPR009003">
    <property type="entry name" value="Peptidase_S1_PA"/>
</dbReference>
<dbReference type="PANTHER" id="PTHR24276:SF98">
    <property type="entry name" value="FI18310P1-RELATED"/>
    <property type="match status" value="1"/>
</dbReference>
<dbReference type="Pfam" id="PF00089">
    <property type="entry name" value="Trypsin"/>
    <property type="match status" value="1"/>
</dbReference>
<dbReference type="InterPro" id="IPR001314">
    <property type="entry name" value="Peptidase_S1A"/>
</dbReference>
<dbReference type="SMART" id="SM00020">
    <property type="entry name" value="Tryp_SPc"/>
    <property type="match status" value="1"/>
</dbReference>
<name>A0AAV8XVV4_9CUCU</name>
<dbReference type="GO" id="GO:0006508">
    <property type="term" value="P:proteolysis"/>
    <property type="evidence" value="ECO:0007669"/>
    <property type="project" value="UniProtKB-KW"/>
</dbReference>
<organism evidence="8 9">
    <name type="scientific">Aromia moschata</name>
    <dbReference type="NCBI Taxonomy" id="1265417"/>
    <lineage>
        <taxon>Eukaryota</taxon>
        <taxon>Metazoa</taxon>
        <taxon>Ecdysozoa</taxon>
        <taxon>Arthropoda</taxon>
        <taxon>Hexapoda</taxon>
        <taxon>Insecta</taxon>
        <taxon>Pterygota</taxon>
        <taxon>Neoptera</taxon>
        <taxon>Endopterygota</taxon>
        <taxon>Coleoptera</taxon>
        <taxon>Polyphaga</taxon>
        <taxon>Cucujiformia</taxon>
        <taxon>Chrysomeloidea</taxon>
        <taxon>Cerambycidae</taxon>
        <taxon>Cerambycinae</taxon>
        <taxon>Callichromatini</taxon>
        <taxon>Aromia</taxon>
    </lineage>
</organism>
<sequence length="277" mass="28517">MKAAILFLTYLGFAMGLPSGNVNIDWSKIQPMDVFVEPLPGAKPEIGTRVIGGSEATPNSIPYQVAVILDGSGLCGGSLISREWVLSAAHCTIRASFVQVILGAHNVQTIEATQVVSTSRDIMHHPSYSSSTLANDISLIRLPSQVTLTRAIQVIALAPASSGTFAGSTGLLSGWGRTSDASNVISATLQSVNLTIMTNAVCQNIFGNTFIIDSTICTSGIGPVGSCDSDSGGPLVVSNTQVGVVSFGSALGCEAGLPTAFVRVSSVRSWISSVAGV</sequence>
<dbReference type="EMBL" id="JAPWTK010000312">
    <property type="protein sequence ID" value="KAJ8942819.1"/>
    <property type="molecule type" value="Genomic_DNA"/>
</dbReference>
<dbReference type="InterPro" id="IPR050430">
    <property type="entry name" value="Peptidase_S1"/>
</dbReference>
<dbReference type="GO" id="GO:0004252">
    <property type="term" value="F:serine-type endopeptidase activity"/>
    <property type="evidence" value="ECO:0007669"/>
    <property type="project" value="InterPro"/>
</dbReference>
<evidence type="ECO:0000256" key="5">
    <source>
        <dbReference type="ARBA" id="ARBA00023157"/>
    </source>
</evidence>
<accession>A0AAV8XVV4</accession>
<evidence type="ECO:0000259" key="7">
    <source>
        <dbReference type="PROSITE" id="PS50240"/>
    </source>
</evidence>
<evidence type="ECO:0000313" key="9">
    <source>
        <dbReference type="Proteomes" id="UP001162162"/>
    </source>
</evidence>
<proteinExistence type="inferred from homology"/>
<keyword evidence="2" id="KW-0645">Protease</keyword>
<reference evidence="8" key="1">
    <citation type="journal article" date="2023" name="Insect Mol. Biol.">
        <title>Genome sequencing provides insights into the evolution of gene families encoding plant cell wall-degrading enzymes in longhorned beetles.</title>
        <authorList>
            <person name="Shin N.R."/>
            <person name="Okamura Y."/>
            <person name="Kirsch R."/>
            <person name="Pauchet Y."/>
        </authorList>
    </citation>
    <scope>NUCLEOTIDE SEQUENCE</scope>
    <source>
        <strain evidence="8">AMC_N1</strain>
    </source>
</reference>
<dbReference type="SUPFAM" id="SSF50494">
    <property type="entry name" value="Trypsin-like serine proteases"/>
    <property type="match status" value="1"/>
</dbReference>
<evidence type="ECO:0000256" key="2">
    <source>
        <dbReference type="ARBA" id="ARBA00022670"/>
    </source>
</evidence>
<comment type="similarity">
    <text evidence="1">Belongs to the peptidase S1 family.</text>
</comment>
<keyword evidence="3" id="KW-0378">Hydrolase</keyword>
<dbReference type="InterPro" id="IPR001254">
    <property type="entry name" value="Trypsin_dom"/>
</dbReference>
<gene>
    <name evidence="8" type="ORF">NQ318_022833</name>
</gene>
<keyword evidence="9" id="KW-1185">Reference proteome</keyword>
<protein>
    <recommendedName>
        <fullName evidence="7">Peptidase S1 domain-containing protein</fullName>
    </recommendedName>
</protein>
<keyword evidence="6" id="KW-0732">Signal</keyword>
<evidence type="ECO:0000313" key="8">
    <source>
        <dbReference type="EMBL" id="KAJ8942819.1"/>
    </source>
</evidence>